<protein>
    <submittedName>
        <fullName evidence="1">14722_t:CDS:1</fullName>
    </submittedName>
</protein>
<reference evidence="1" key="1">
    <citation type="submission" date="2021-06" db="EMBL/GenBank/DDBJ databases">
        <authorList>
            <person name="Kallberg Y."/>
            <person name="Tangrot J."/>
            <person name="Rosling A."/>
        </authorList>
    </citation>
    <scope>NUCLEOTIDE SEQUENCE</scope>
    <source>
        <strain evidence="1">IL203A</strain>
    </source>
</reference>
<proteinExistence type="predicted"/>
<feature type="non-terminal residue" evidence="1">
    <location>
        <position position="170"/>
    </location>
</feature>
<name>A0ACA9QK68_9GLOM</name>
<dbReference type="Proteomes" id="UP000789702">
    <property type="component" value="Unassembled WGS sequence"/>
</dbReference>
<accession>A0ACA9QK68</accession>
<evidence type="ECO:0000313" key="1">
    <source>
        <dbReference type="EMBL" id="CAG8751448.1"/>
    </source>
</evidence>
<keyword evidence="2" id="KW-1185">Reference proteome</keyword>
<feature type="non-terminal residue" evidence="1">
    <location>
        <position position="1"/>
    </location>
</feature>
<comment type="caution">
    <text evidence="1">The sequence shown here is derived from an EMBL/GenBank/DDBJ whole genome shotgun (WGS) entry which is preliminary data.</text>
</comment>
<organism evidence="1 2">
    <name type="scientific">Dentiscutata heterogama</name>
    <dbReference type="NCBI Taxonomy" id="1316150"/>
    <lineage>
        <taxon>Eukaryota</taxon>
        <taxon>Fungi</taxon>
        <taxon>Fungi incertae sedis</taxon>
        <taxon>Mucoromycota</taxon>
        <taxon>Glomeromycotina</taxon>
        <taxon>Glomeromycetes</taxon>
        <taxon>Diversisporales</taxon>
        <taxon>Gigasporaceae</taxon>
        <taxon>Dentiscutata</taxon>
    </lineage>
</organism>
<dbReference type="EMBL" id="CAJVPU010046360">
    <property type="protein sequence ID" value="CAG8751448.1"/>
    <property type="molecule type" value="Genomic_DNA"/>
</dbReference>
<gene>
    <name evidence="1" type="ORF">DHETER_LOCUS14663</name>
</gene>
<evidence type="ECO:0000313" key="2">
    <source>
        <dbReference type="Proteomes" id="UP000789702"/>
    </source>
</evidence>
<sequence length="170" mass="18712">DNTPKTLISKQQVGNTSEASSPLISPNCQVSDASEASRILTSPTINNTSESLISPNQQVGNTSSETSSTSDKLQLQYANHISLSPDNEFESTDIELNSVHKVRSSGLTNIFLDDDEYNSEVKQPFTSANTIYQSKQKKWSQPFILQELSLKKSSTSLLNQEALIEKLTLE</sequence>